<accession>A0A544TV05</accession>
<feature type="signal peptide" evidence="2">
    <location>
        <begin position="1"/>
        <end position="22"/>
    </location>
</feature>
<sequence>MKKVMLCLILVIVTILPLSVNAVRNDQTILIEEYMEKAIQEYQIPGVSLAIIKDGEIMFQENWGIQSDGSRVTTDTLFTLGSVSKPLTSLAIMRLVEQGEIELDHSIDTYLPTFTYHKNDYKNDITIRDLLAHTSGISSFEGLKISELKLRGEDSINEAVEKLNNVKLNHEPGEVHQYSPANYLLLASIIEHITNKTFSEYMESEIFSTLDMNNTVSNYEAALDLEYQPGFQSWFGRPIKSENFFDDSGVPYGYIASTSNDMLKYIDFLLEGGELLTDQYFELYTSPQVWRKEDMYYGLGWRISTKKNDEFFFHGGETPDSRAELFINRQKNYGFILLTNKNNFSEVLHTFYIREGIKTILEDNRMPDIPKSNYQMQWITLIVTCALAILILFNLFRLKRKVIIHVKYWNMVAVLSVILSISLIPILTYLFDAPWRTIYSFAPDTAIFIRILVGILAFYGITSLIIINVKRRKRV</sequence>
<dbReference type="InterPro" id="IPR012338">
    <property type="entry name" value="Beta-lactam/transpept-like"/>
</dbReference>
<feature type="transmembrane region" description="Helical" evidence="1">
    <location>
        <begin position="376"/>
        <end position="396"/>
    </location>
</feature>
<dbReference type="OrthoDB" id="846150at2"/>
<evidence type="ECO:0000256" key="1">
    <source>
        <dbReference type="SAM" id="Phobius"/>
    </source>
</evidence>
<dbReference type="EMBL" id="VDGI01000002">
    <property type="protein sequence ID" value="TQR21271.1"/>
    <property type="molecule type" value="Genomic_DNA"/>
</dbReference>
<dbReference type="PANTHER" id="PTHR46825">
    <property type="entry name" value="D-ALANYL-D-ALANINE-CARBOXYPEPTIDASE/ENDOPEPTIDASE AMPH"/>
    <property type="match status" value="1"/>
</dbReference>
<dbReference type="PANTHER" id="PTHR46825:SF9">
    <property type="entry name" value="BETA-LACTAMASE-RELATED DOMAIN-CONTAINING PROTEIN"/>
    <property type="match status" value="1"/>
</dbReference>
<evidence type="ECO:0000259" key="3">
    <source>
        <dbReference type="Pfam" id="PF00144"/>
    </source>
</evidence>
<keyword evidence="1" id="KW-0472">Membrane</keyword>
<keyword evidence="2" id="KW-0732">Signal</keyword>
<dbReference type="InterPro" id="IPR050491">
    <property type="entry name" value="AmpC-like"/>
</dbReference>
<gene>
    <name evidence="4" type="ORF">FG384_03430</name>
</gene>
<dbReference type="Gene3D" id="3.40.710.10">
    <property type="entry name" value="DD-peptidase/beta-lactamase superfamily"/>
    <property type="match status" value="1"/>
</dbReference>
<dbReference type="RefSeq" id="WP_142641162.1">
    <property type="nucleotide sequence ID" value="NZ_VDGI01000002.1"/>
</dbReference>
<feature type="chain" id="PRO_5038517571" evidence="2">
    <location>
        <begin position="23"/>
        <end position="475"/>
    </location>
</feature>
<dbReference type="InterPro" id="IPR001466">
    <property type="entry name" value="Beta-lactam-related"/>
</dbReference>
<feature type="transmembrane region" description="Helical" evidence="1">
    <location>
        <begin position="447"/>
        <end position="469"/>
    </location>
</feature>
<keyword evidence="1" id="KW-0812">Transmembrane</keyword>
<comment type="caution">
    <text evidence="4">The sequence shown here is derived from an EMBL/GenBank/DDBJ whole genome shotgun (WGS) entry which is preliminary data.</text>
</comment>
<organism evidence="4 5">
    <name type="scientific">Psychrobacillus vulpis</name>
    <dbReference type="NCBI Taxonomy" id="2325572"/>
    <lineage>
        <taxon>Bacteria</taxon>
        <taxon>Bacillati</taxon>
        <taxon>Bacillota</taxon>
        <taxon>Bacilli</taxon>
        <taxon>Bacillales</taxon>
        <taxon>Bacillaceae</taxon>
        <taxon>Psychrobacillus</taxon>
    </lineage>
</organism>
<keyword evidence="5" id="KW-1185">Reference proteome</keyword>
<name>A0A544TV05_9BACI</name>
<reference evidence="4 5" key="1">
    <citation type="submission" date="2019-06" db="EMBL/GenBank/DDBJ databases">
        <title>Psychrobacillus vulpis sp. nov., a new species isolated from feces of a red fox that inhabits in The Tablas de Daimiel Natural Park, Albacete, Spain.</title>
        <authorList>
            <person name="Rodriguez M."/>
            <person name="Reina J.C."/>
            <person name="Bejar V."/>
            <person name="Llamas I."/>
        </authorList>
    </citation>
    <scope>NUCLEOTIDE SEQUENCE [LARGE SCALE GENOMIC DNA]</scope>
    <source>
        <strain evidence="4 5">Z8</strain>
    </source>
</reference>
<dbReference type="SUPFAM" id="SSF56601">
    <property type="entry name" value="beta-lactamase/transpeptidase-like"/>
    <property type="match status" value="1"/>
</dbReference>
<keyword evidence="1" id="KW-1133">Transmembrane helix</keyword>
<dbReference type="Proteomes" id="UP000316626">
    <property type="component" value="Unassembled WGS sequence"/>
</dbReference>
<protein>
    <submittedName>
        <fullName evidence="4">Penicillin-binding protein</fullName>
    </submittedName>
</protein>
<evidence type="ECO:0000256" key="2">
    <source>
        <dbReference type="SAM" id="SignalP"/>
    </source>
</evidence>
<feature type="domain" description="Beta-lactamase-related" evidence="3">
    <location>
        <begin position="32"/>
        <end position="349"/>
    </location>
</feature>
<dbReference type="AlphaFoldDB" id="A0A544TV05"/>
<evidence type="ECO:0000313" key="5">
    <source>
        <dbReference type="Proteomes" id="UP000316626"/>
    </source>
</evidence>
<dbReference type="Pfam" id="PF00144">
    <property type="entry name" value="Beta-lactamase"/>
    <property type="match status" value="1"/>
</dbReference>
<feature type="transmembrane region" description="Helical" evidence="1">
    <location>
        <begin position="408"/>
        <end position="427"/>
    </location>
</feature>
<proteinExistence type="predicted"/>
<evidence type="ECO:0000313" key="4">
    <source>
        <dbReference type="EMBL" id="TQR21271.1"/>
    </source>
</evidence>